<comment type="pathway">
    <text evidence="6">Amino-acid biosynthesis.</text>
</comment>
<dbReference type="InterPro" id="IPR036393">
    <property type="entry name" value="AceGlu_kinase-like_sf"/>
</dbReference>
<dbReference type="RefSeq" id="WP_081970739.1">
    <property type="nucleotide sequence ID" value="NZ_CP073767.1"/>
</dbReference>
<dbReference type="GO" id="GO:0006526">
    <property type="term" value="P:L-arginine biosynthetic process"/>
    <property type="evidence" value="ECO:0007669"/>
    <property type="project" value="TreeGrafter"/>
</dbReference>
<dbReference type="Gene3D" id="3.40.1160.10">
    <property type="entry name" value="Acetylglutamate kinase-like"/>
    <property type="match status" value="1"/>
</dbReference>
<keyword evidence="1" id="KW-0028">Amino-acid biosynthesis</keyword>
<organism evidence="8 9">
    <name type="scientific">Dactylosporangium aurantiacum</name>
    <dbReference type="NCBI Taxonomy" id="35754"/>
    <lineage>
        <taxon>Bacteria</taxon>
        <taxon>Bacillati</taxon>
        <taxon>Actinomycetota</taxon>
        <taxon>Actinomycetes</taxon>
        <taxon>Micromonosporales</taxon>
        <taxon>Micromonosporaceae</taxon>
        <taxon>Dactylosporangium</taxon>
    </lineage>
</organism>
<dbReference type="NCBIfam" id="NF010659">
    <property type="entry name" value="PRK14058.1-1"/>
    <property type="match status" value="1"/>
</dbReference>
<evidence type="ECO:0000256" key="1">
    <source>
        <dbReference type="ARBA" id="ARBA00022605"/>
    </source>
</evidence>
<dbReference type="Pfam" id="PF00696">
    <property type="entry name" value="AA_kinase"/>
    <property type="match status" value="1"/>
</dbReference>
<protein>
    <submittedName>
        <fullName evidence="8">[LysW]-aminoadipate kinase</fullName>
    </submittedName>
</protein>
<dbReference type="Proteomes" id="UP001058003">
    <property type="component" value="Chromosome"/>
</dbReference>
<sequence length="289" mass="30091">MAQDDSRDLLDGARTGRSTPGGVIVVKIGGGADPEAVLDEVAERAAAGRPTVLVHGGGAAADELADQLGVRREVIRSPDGTHSRRTDQPMLEVITMALLGQVKPELVSGLRARGARAVGLSGADGEMLTAKRKPAIRSVQDGRTVLIRDDRSGQIERVDPTPVQAVLARGDVPVVSPPASDAEGHLLNVDADETAARLAVALEADALVLLTDVVGVLTDPTDPSTRLPEVGPEHLDGDLVRGRMRHKVRAGLRASRTVAHVAIAAAKQDRPIRRALGGAGTFVRDGGQA</sequence>
<dbReference type="NCBIfam" id="TIGR00761">
    <property type="entry name" value="argB"/>
    <property type="match status" value="1"/>
</dbReference>
<evidence type="ECO:0000256" key="5">
    <source>
        <dbReference type="ARBA" id="ARBA00022840"/>
    </source>
</evidence>
<dbReference type="GO" id="GO:0005524">
    <property type="term" value="F:ATP binding"/>
    <property type="evidence" value="ECO:0007669"/>
    <property type="project" value="UniProtKB-KW"/>
</dbReference>
<evidence type="ECO:0000313" key="9">
    <source>
        <dbReference type="Proteomes" id="UP001058003"/>
    </source>
</evidence>
<feature type="domain" description="Aspartate/glutamate/uridylate kinase" evidence="7">
    <location>
        <begin position="23"/>
        <end position="256"/>
    </location>
</feature>
<keyword evidence="3" id="KW-0547">Nucleotide-binding</keyword>
<reference evidence="8" key="1">
    <citation type="submission" date="2021-04" db="EMBL/GenBank/DDBJ databases">
        <title>Dactylosporangium aurantiacum NRRL B-8018 full assembly.</title>
        <authorList>
            <person name="Hartkoorn R.C."/>
            <person name="Beaudoing E."/>
            <person name="Hot D."/>
        </authorList>
    </citation>
    <scope>NUCLEOTIDE SEQUENCE</scope>
    <source>
        <strain evidence="8">NRRL B-8018</strain>
    </source>
</reference>
<evidence type="ECO:0000256" key="4">
    <source>
        <dbReference type="ARBA" id="ARBA00022777"/>
    </source>
</evidence>
<evidence type="ECO:0000259" key="7">
    <source>
        <dbReference type="Pfam" id="PF00696"/>
    </source>
</evidence>
<keyword evidence="2" id="KW-0808">Transferase</keyword>
<evidence type="ECO:0000256" key="2">
    <source>
        <dbReference type="ARBA" id="ARBA00022679"/>
    </source>
</evidence>
<dbReference type="InterPro" id="IPR001057">
    <property type="entry name" value="Glu/AcGlu_kinase"/>
</dbReference>
<accession>A0A9Q9IKX3</accession>
<dbReference type="PANTHER" id="PTHR23342:SF20">
    <property type="entry name" value="[LYSW]-AMINOADIPATE KINASE"/>
    <property type="match status" value="1"/>
</dbReference>
<dbReference type="OrthoDB" id="9803155at2"/>
<gene>
    <name evidence="8" type="ORF">Daura_16050</name>
</gene>
<dbReference type="GO" id="GO:0005737">
    <property type="term" value="C:cytoplasm"/>
    <property type="evidence" value="ECO:0007669"/>
    <property type="project" value="InterPro"/>
</dbReference>
<evidence type="ECO:0000256" key="6">
    <source>
        <dbReference type="ARBA" id="ARBA00029440"/>
    </source>
</evidence>
<dbReference type="PANTHER" id="PTHR23342">
    <property type="entry name" value="N-ACETYLGLUTAMATE SYNTHASE"/>
    <property type="match status" value="1"/>
</dbReference>
<dbReference type="SUPFAM" id="SSF53633">
    <property type="entry name" value="Carbamate kinase-like"/>
    <property type="match status" value="1"/>
</dbReference>
<evidence type="ECO:0000313" key="8">
    <source>
        <dbReference type="EMBL" id="UWZ57531.1"/>
    </source>
</evidence>
<name>A0A9Q9IKX3_9ACTN</name>
<dbReference type="PIRSF" id="PIRSF000728">
    <property type="entry name" value="NAGK"/>
    <property type="match status" value="1"/>
</dbReference>
<dbReference type="InterPro" id="IPR004662">
    <property type="entry name" value="AcgluKinase_fam"/>
</dbReference>
<proteinExistence type="predicted"/>
<dbReference type="EMBL" id="CP073767">
    <property type="protein sequence ID" value="UWZ57531.1"/>
    <property type="molecule type" value="Genomic_DNA"/>
</dbReference>
<keyword evidence="4 8" id="KW-0418">Kinase</keyword>
<dbReference type="InterPro" id="IPR001048">
    <property type="entry name" value="Asp/Glu/Uridylate_kinase"/>
</dbReference>
<keyword evidence="5" id="KW-0067">ATP-binding</keyword>
<dbReference type="GO" id="GO:0003991">
    <property type="term" value="F:acetylglutamate kinase activity"/>
    <property type="evidence" value="ECO:0007669"/>
    <property type="project" value="TreeGrafter"/>
</dbReference>
<evidence type="ECO:0000256" key="3">
    <source>
        <dbReference type="ARBA" id="ARBA00022741"/>
    </source>
</evidence>
<dbReference type="KEGG" id="daur:Daura_16050"/>
<keyword evidence="9" id="KW-1185">Reference proteome</keyword>
<dbReference type="AlphaFoldDB" id="A0A9Q9IKX3"/>
<dbReference type="PRINTS" id="PR00474">
    <property type="entry name" value="GLU5KINASE"/>
</dbReference>